<dbReference type="Gene3D" id="2.60.120.1440">
    <property type="match status" value="1"/>
</dbReference>
<evidence type="ECO:0000259" key="3">
    <source>
        <dbReference type="Pfam" id="PF16220"/>
    </source>
</evidence>
<keyword evidence="5" id="KW-1185">Reference proteome</keyword>
<accession>A0ABS1WZE8</accession>
<feature type="domain" description="FecR N-terminal" evidence="3">
    <location>
        <begin position="14"/>
        <end position="53"/>
    </location>
</feature>
<dbReference type="Gene3D" id="3.55.50.30">
    <property type="match status" value="1"/>
</dbReference>
<protein>
    <submittedName>
        <fullName evidence="4">DUF4880 domain-containing protein</fullName>
    </submittedName>
</protein>
<dbReference type="Proteomes" id="UP000661077">
    <property type="component" value="Unassembled WGS sequence"/>
</dbReference>
<dbReference type="PANTHER" id="PTHR30273">
    <property type="entry name" value="PERIPLASMIC SIGNAL SENSOR AND SIGMA FACTOR ACTIVATOR FECR-RELATED"/>
    <property type="match status" value="1"/>
</dbReference>
<proteinExistence type="predicted"/>
<dbReference type="InterPro" id="IPR019546">
    <property type="entry name" value="TAT_signal_bac_arc"/>
</dbReference>
<dbReference type="NCBIfam" id="TIGR01409">
    <property type="entry name" value="TAT_signal_seq"/>
    <property type="match status" value="1"/>
</dbReference>
<gene>
    <name evidence="4" type="ORF">JM946_16595</name>
</gene>
<dbReference type="EMBL" id="JAEVLS010000003">
    <property type="protein sequence ID" value="MBM0106355.1"/>
    <property type="molecule type" value="Genomic_DNA"/>
</dbReference>
<dbReference type="RefSeq" id="WP_203168461.1">
    <property type="nucleotide sequence ID" value="NZ_JAEVLS010000003.1"/>
</dbReference>
<organism evidence="4 5">
    <name type="scientific">Steroidobacter gossypii</name>
    <dbReference type="NCBI Taxonomy" id="2805490"/>
    <lineage>
        <taxon>Bacteria</taxon>
        <taxon>Pseudomonadati</taxon>
        <taxon>Pseudomonadota</taxon>
        <taxon>Gammaproteobacteria</taxon>
        <taxon>Steroidobacterales</taxon>
        <taxon>Steroidobacteraceae</taxon>
        <taxon>Steroidobacter</taxon>
    </lineage>
</organism>
<dbReference type="Pfam" id="PF04773">
    <property type="entry name" value="FecR"/>
    <property type="match status" value="1"/>
</dbReference>
<evidence type="ECO:0000313" key="4">
    <source>
        <dbReference type="EMBL" id="MBM0106355.1"/>
    </source>
</evidence>
<evidence type="ECO:0000313" key="5">
    <source>
        <dbReference type="Proteomes" id="UP000661077"/>
    </source>
</evidence>
<evidence type="ECO:0000256" key="1">
    <source>
        <dbReference type="ARBA" id="ARBA00022729"/>
    </source>
</evidence>
<reference evidence="4 5" key="1">
    <citation type="journal article" date="2021" name="Int. J. Syst. Evol. Microbiol.">
        <title>Steroidobacter gossypii sp. nov., isolated from soil of cotton cropping field.</title>
        <authorList>
            <person name="Huang R."/>
            <person name="Yang S."/>
            <person name="Zhen C."/>
            <person name="Liu W."/>
        </authorList>
    </citation>
    <scope>NUCLEOTIDE SEQUENCE [LARGE SCALE GENOMIC DNA]</scope>
    <source>
        <strain evidence="4 5">S1-65</strain>
    </source>
</reference>
<sequence length="319" mass="34631">MPFADSNGTAALERQAQAWVLRIKSGEATPSDLQALRDWCALSALHAQAFDRARCSWDEIGQVGRVFRASHPQPERIDLPTRRMFLGGALATAGAAAVAAAAVPPFGLWPSLIELNADYRTATGEQLRIELAGRIQVHLNTQSSMNVRPGGNAGDEVELLAGEAAIDSGTRPLQIVAGKGRMLLSSGGIEVRFLNDRVCVTCLRDSVEIQHPAGALVLLARQQVQYRDHEIAAMSKIDTSVTSAWRAGMVTFRDTPLPDVVAEINRYRPGRVVLLGERLDTRKVSGQFHIARLDQAIDRIEEAFGATVRRLPGDVVLLS</sequence>
<feature type="domain" description="FecR protein" evidence="2">
    <location>
        <begin position="118"/>
        <end position="208"/>
    </location>
</feature>
<dbReference type="PIRSF" id="PIRSF018266">
    <property type="entry name" value="FecR"/>
    <property type="match status" value="1"/>
</dbReference>
<dbReference type="InterPro" id="IPR012373">
    <property type="entry name" value="Ferrdict_sens_TM"/>
</dbReference>
<dbReference type="InterPro" id="IPR006860">
    <property type="entry name" value="FecR"/>
</dbReference>
<dbReference type="Pfam" id="PF16220">
    <property type="entry name" value="DUF4880"/>
    <property type="match status" value="1"/>
</dbReference>
<evidence type="ECO:0000259" key="2">
    <source>
        <dbReference type="Pfam" id="PF04773"/>
    </source>
</evidence>
<dbReference type="InterPro" id="IPR032623">
    <property type="entry name" value="FecR_N"/>
</dbReference>
<keyword evidence="1" id="KW-0732">Signal</keyword>
<comment type="caution">
    <text evidence="4">The sequence shown here is derived from an EMBL/GenBank/DDBJ whole genome shotgun (WGS) entry which is preliminary data.</text>
</comment>
<dbReference type="PANTHER" id="PTHR30273:SF2">
    <property type="entry name" value="PROTEIN FECR"/>
    <property type="match status" value="1"/>
</dbReference>
<name>A0ABS1WZE8_9GAMM</name>